<accession>A0ACC0WGV7</accession>
<dbReference type="Proteomes" id="UP001163321">
    <property type="component" value="Chromosome 13"/>
</dbReference>
<protein>
    <submittedName>
        <fullName evidence="1">Uncharacterized protein</fullName>
    </submittedName>
</protein>
<gene>
    <name evidence="1" type="ORF">PsorP6_013098</name>
</gene>
<keyword evidence="2" id="KW-1185">Reference proteome</keyword>
<name>A0ACC0WGV7_9STRA</name>
<sequence length="510" mass="56650">MPKLRKQITHETFHECVNENVREFDMSHEEAVADAIQQFESQGVDLSNIITRETSTGQDPELLRLKRLLSELQDHSNLESGQDQLVKTLAELERVCQAIPAVCVEAGHTDLTDTLLALLDVVHSDAVVRSCSNLLVRLCTENVDTKDCVGRKGMQRLVVLLNRPWEELEPVVQLIALVKALCHKHESNKAHFTKSKGVLALCNYLDKANEHDALSKQLALCLRVLTINDDPRATCSQAPDTIKLLIEAGMIPYTLDVVRRVKCKDAVAQVSSRMSPDLLIQWLALLKQLAVTKGTCQQIAECDALSSIQAIMQRYEHSAPITRRCISVLRNMAAADELKRVMVQSGGIRQTLLLMERHETDASVQQSACATLAAIALRSPENSHALVELGALHRLARAMQVHTSNTSVLRQASLAIRNMVARSAELRARFQQEEPELEPLLRQAQFYRGCGDEAYAALRDLGCEIPLSSFGTPAANKATEETTRRFNPVQIPSNQLRQSVKDVSEAPFVP</sequence>
<reference evidence="1 2" key="1">
    <citation type="journal article" date="2022" name="bioRxiv">
        <title>The genome of the oomycete Peronosclerospora sorghi, a cosmopolitan pathogen of maize and sorghum, is inflated with dispersed pseudogenes.</title>
        <authorList>
            <person name="Fletcher K."/>
            <person name="Martin F."/>
            <person name="Isakeit T."/>
            <person name="Cavanaugh K."/>
            <person name="Magill C."/>
            <person name="Michelmore R."/>
        </authorList>
    </citation>
    <scope>NUCLEOTIDE SEQUENCE [LARGE SCALE GENOMIC DNA]</scope>
    <source>
        <strain evidence="1">P6</strain>
    </source>
</reference>
<organism evidence="1 2">
    <name type="scientific">Peronosclerospora sorghi</name>
    <dbReference type="NCBI Taxonomy" id="230839"/>
    <lineage>
        <taxon>Eukaryota</taxon>
        <taxon>Sar</taxon>
        <taxon>Stramenopiles</taxon>
        <taxon>Oomycota</taxon>
        <taxon>Peronosporomycetes</taxon>
        <taxon>Peronosporales</taxon>
        <taxon>Peronosporaceae</taxon>
        <taxon>Peronosclerospora</taxon>
    </lineage>
</organism>
<evidence type="ECO:0000313" key="1">
    <source>
        <dbReference type="EMBL" id="KAI9917323.1"/>
    </source>
</evidence>
<proteinExistence type="predicted"/>
<dbReference type="EMBL" id="CM047592">
    <property type="protein sequence ID" value="KAI9917323.1"/>
    <property type="molecule type" value="Genomic_DNA"/>
</dbReference>
<evidence type="ECO:0000313" key="2">
    <source>
        <dbReference type="Proteomes" id="UP001163321"/>
    </source>
</evidence>
<comment type="caution">
    <text evidence="1">The sequence shown here is derived from an EMBL/GenBank/DDBJ whole genome shotgun (WGS) entry which is preliminary data.</text>
</comment>